<gene>
    <name evidence="1" type="ORF">BV22DRAFT_1025969</name>
</gene>
<dbReference type="EMBL" id="MU266975">
    <property type="protein sequence ID" value="KAH7917662.1"/>
    <property type="molecule type" value="Genomic_DNA"/>
</dbReference>
<proteinExistence type="predicted"/>
<name>A0ACB8AWA9_9AGAM</name>
<evidence type="ECO:0000313" key="1">
    <source>
        <dbReference type="EMBL" id="KAH7917662.1"/>
    </source>
</evidence>
<protein>
    <submittedName>
        <fullName evidence="1">Uncharacterized protein</fullName>
    </submittedName>
</protein>
<keyword evidence="2" id="KW-1185">Reference proteome</keyword>
<organism evidence="1 2">
    <name type="scientific">Leucogyrophana mollusca</name>
    <dbReference type="NCBI Taxonomy" id="85980"/>
    <lineage>
        <taxon>Eukaryota</taxon>
        <taxon>Fungi</taxon>
        <taxon>Dikarya</taxon>
        <taxon>Basidiomycota</taxon>
        <taxon>Agaricomycotina</taxon>
        <taxon>Agaricomycetes</taxon>
        <taxon>Agaricomycetidae</taxon>
        <taxon>Boletales</taxon>
        <taxon>Boletales incertae sedis</taxon>
        <taxon>Leucogyrophana</taxon>
    </lineage>
</organism>
<dbReference type="Proteomes" id="UP000790709">
    <property type="component" value="Unassembled WGS sequence"/>
</dbReference>
<reference evidence="1" key="1">
    <citation type="journal article" date="2021" name="New Phytol.">
        <title>Evolutionary innovations through gain and loss of genes in the ectomycorrhizal Boletales.</title>
        <authorList>
            <person name="Wu G."/>
            <person name="Miyauchi S."/>
            <person name="Morin E."/>
            <person name="Kuo A."/>
            <person name="Drula E."/>
            <person name="Varga T."/>
            <person name="Kohler A."/>
            <person name="Feng B."/>
            <person name="Cao Y."/>
            <person name="Lipzen A."/>
            <person name="Daum C."/>
            <person name="Hundley H."/>
            <person name="Pangilinan J."/>
            <person name="Johnson J."/>
            <person name="Barry K."/>
            <person name="LaButti K."/>
            <person name="Ng V."/>
            <person name="Ahrendt S."/>
            <person name="Min B."/>
            <person name="Choi I.G."/>
            <person name="Park H."/>
            <person name="Plett J.M."/>
            <person name="Magnuson J."/>
            <person name="Spatafora J.W."/>
            <person name="Nagy L.G."/>
            <person name="Henrissat B."/>
            <person name="Grigoriev I.V."/>
            <person name="Yang Z.L."/>
            <person name="Xu J."/>
            <person name="Martin F.M."/>
        </authorList>
    </citation>
    <scope>NUCLEOTIDE SEQUENCE</scope>
    <source>
        <strain evidence="1">KUC20120723A-06</strain>
    </source>
</reference>
<comment type="caution">
    <text evidence="1">The sequence shown here is derived from an EMBL/GenBank/DDBJ whole genome shotgun (WGS) entry which is preliminary data.</text>
</comment>
<accession>A0ACB8AWA9</accession>
<evidence type="ECO:0000313" key="2">
    <source>
        <dbReference type="Proteomes" id="UP000790709"/>
    </source>
</evidence>
<sequence length="173" mass="19763">MLPEKVRKLIAGYKYFAPSRKAQLANALLHAKAEEVNKDCPVGAKYTTKELRELVKNDSDMQDLDSDQEQQYINDLVEHRKLQKYGMRANNAAAARDMRSTLLNIFKELDNLALCTGGYFFIFGTRGHVNDSGDPTWYGSDNSMDFVEDVLQLEPDEICRLFEQWACAKNQSE</sequence>